<sequence>MKSIGAKGLSKERISEICTILTTWNGKLTWDLLVKKIASEMNLKVSRQTLNAYFSIKKEFQIKKDDLRKGIDSESYPANLKISEKDLLKKIEDQQKIIKSLEQKINEQTNQLKSFVYNIRNIPGIDLSKLNIKKHR</sequence>
<evidence type="ECO:0000313" key="3">
    <source>
        <dbReference type="Proteomes" id="UP001163255"/>
    </source>
</evidence>
<proteinExistence type="predicted"/>
<dbReference type="RefSeq" id="WP_262599531.1">
    <property type="nucleotide sequence ID" value="NZ_CP103300.1"/>
</dbReference>
<evidence type="ECO:0008006" key="4">
    <source>
        <dbReference type="Google" id="ProtNLM"/>
    </source>
</evidence>
<evidence type="ECO:0000256" key="1">
    <source>
        <dbReference type="SAM" id="Coils"/>
    </source>
</evidence>
<keyword evidence="1" id="KW-0175">Coiled coil</keyword>
<organism evidence="2 3">
    <name type="scientific">Endozoicomonas euniceicola</name>
    <dbReference type="NCBI Taxonomy" id="1234143"/>
    <lineage>
        <taxon>Bacteria</taxon>
        <taxon>Pseudomonadati</taxon>
        <taxon>Pseudomonadota</taxon>
        <taxon>Gammaproteobacteria</taxon>
        <taxon>Oceanospirillales</taxon>
        <taxon>Endozoicomonadaceae</taxon>
        <taxon>Endozoicomonas</taxon>
    </lineage>
</organism>
<evidence type="ECO:0000313" key="2">
    <source>
        <dbReference type="EMBL" id="UYM17080.1"/>
    </source>
</evidence>
<gene>
    <name evidence="2" type="ORF">NX720_03895</name>
</gene>
<dbReference type="Proteomes" id="UP001163255">
    <property type="component" value="Chromosome"/>
</dbReference>
<keyword evidence="3" id="KW-1185">Reference proteome</keyword>
<name>A0ABY6GWD3_9GAMM</name>
<protein>
    <recommendedName>
        <fullName evidence="4">KfrA N-terminal DNA-binding domain-containing protein</fullName>
    </recommendedName>
</protein>
<reference evidence="2" key="1">
    <citation type="submission" date="2022-10" db="EMBL/GenBank/DDBJ databases">
        <title>Completed Genome Sequence of two octocoral isolated bacterium, Endozoicomonas euniceicola EF212T and Endozoicomonas gorgoniicola PS125T.</title>
        <authorList>
            <person name="Chiou Y.-J."/>
            <person name="Chen Y.-H."/>
        </authorList>
    </citation>
    <scope>NUCLEOTIDE SEQUENCE</scope>
    <source>
        <strain evidence="2">EF212</strain>
    </source>
</reference>
<dbReference type="EMBL" id="CP103300">
    <property type="protein sequence ID" value="UYM17080.1"/>
    <property type="molecule type" value="Genomic_DNA"/>
</dbReference>
<feature type="coiled-coil region" evidence="1">
    <location>
        <begin position="84"/>
        <end position="118"/>
    </location>
</feature>
<accession>A0ABY6GWD3</accession>